<protein>
    <recommendedName>
        <fullName evidence="1">2-hydroxychromene-2-carboxylate isomerase</fullName>
        <ecNumber evidence="1">5.99.1.4</ecNumber>
    </recommendedName>
</protein>
<dbReference type="EC" id="5.99.1.4" evidence="1"/>
<dbReference type="PANTHER" id="PTHR42943">
    <property type="entry name" value="GLUTATHIONE S-TRANSFERASE KAPPA"/>
    <property type="match status" value="1"/>
</dbReference>
<evidence type="ECO:0000256" key="2">
    <source>
        <dbReference type="PIRSR" id="PIRSR006386-1"/>
    </source>
</evidence>
<dbReference type="InterPro" id="IPR051924">
    <property type="entry name" value="GST_Kappa/NadH"/>
</dbReference>
<dbReference type="InterPro" id="IPR014440">
    <property type="entry name" value="HCCAis_GSTk"/>
</dbReference>
<dbReference type="PANTHER" id="PTHR42943:SF2">
    <property type="entry name" value="GLUTATHIONE S-TRANSFERASE KAPPA 1"/>
    <property type="match status" value="1"/>
</dbReference>
<gene>
    <name evidence="4" type="ORF">D3874_01470</name>
</gene>
<dbReference type="GO" id="GO:0006749">
    <property type="term" value="P:glutathione metabolic process"/>
    <property type="evidence" value="ECO:0007669"/>
    <property type="project" value="TreeGrafter"/>
</dbReference>
<sequence length="195" mass="21559">MTHELEFLFDFGSPTTYLAHKRLPAVLARTPAKVTYVPILLGGVFKATGNQSPAMVPAKGMYMNKDLERFARRFGVTLNFNPYFPINTISLMRGAVSYLDTPRFMDYVDAIFDAMWLAPRNLGDPEVLNATLAQAGFDPADFAARINDGAVKQKLIANTQAAVERGTFGAPTFFVGEEMFFGQDRLDFVEEALAA</sequence>
<dbReference type="EMBL" id="QYUK01000008">
    <property type="protein sequence ID" value="RJF94533.1"/>
    <property type="molecule type" value="Genomic_DNA"/>
</dbReference>
<dbReference type="CDD" id="cd03022">
    <property type="entry name" value="DsbA_HCCA_Iso"/>
    <property type="match status" value="1"/>
</dbReference>
<evidence type="ECO:0000313" key="5">
    <source>
        <dbReference type="Proteomes" id="UP000284605"/>
    </source>
</evidence>
<dbReference type="GO" id="GO:0018845">
    <property type="term" value="F:2-hydroxychromene-2-carboxylate isomerase activity"/>
    <property type="evidence" value="ECO:0007669"/>
    <property type="project" value="UniProtKB-UniRule"/>
</dbReference>
<feature type="active site" description="Nucleophile" evidence="2">
    <location>
        <position position="13"/>
    </location>
</feature>
<organism evidence="4 5">
    <name type="scientific">Oleomonas cavernae</name>
    <dbReference type="NCBI Taxonomy" id="2320859"/>
    <lineage>
        <taxon>Bacteria</taxon>
        <taxon>Pseudomonadati</taxon>
        <taxon>Pseudomonadota</taxon>
        <taxon>Alphaproteobacteria</taxon>
        <taxon>Acetobacterales</taxon>
        <taxon>Acetobacteraceae</taxon>
        <taxon>Oleomonas</taxon>
    </lineage>
</organism>
<dbReference type="OrthoDB" id="5244108at2"/>
<dbReference type="AlphaFoldDB" id="A0A418WTD2"/>
<evidence type="ECO:0000313" key="4">
    <source>
        <dbReference type="EMBL" id="RJF94533.1"/>
    </source>
</evidence>
<dbReference type="GO" id="GO:1901170">
    <property type="term" value="P:naphthalene catabolic process"/>
    <property type="evidence" value="ECO:0007669"/>
    <property type="project" value="InterPro"/>
</dbReference>
<dbReference type="Gene3D" id="3.40.30.10">
    <property type="entry name" value="Glutaredoxin"/>
    <property type="match status" value="1"/>
</dbReference>
<accession>A0A418WTD2</accession>
<reference evidence="4 5" key="1">
    <citation type="submission" date="2018-09" db="EMBL/GenBank/DDBJ databases">
        <authorList>
            <person name="Zhu H."/>
        </authorList>
    </citation>
    <scope>NUCLEOTIDE SEQUENCE [LARGE SCALE GENOMIC DNA]</scope>
    <source>
        <strain evidence="4 5">K1W22B-8</strain>
    </source>
</reference>
<dbReference type="GO" id="GO:0004364">
    <property type="term" value="F:glutathione transferase activity"/>
    <property type="evidence" value="ECO:0007669"/>
    <property type="project" value="TreeGrafter"/>
</dbReference>
<feature type="domain" description="DSBA-like thioredoxin" evidence="3">
    <location>
        <begin position="5"/>
        <end position="194"/>
    </location>
</feature>
<dbReference type="Proteomes" id="UP000284605">
    <property type="component" value="Unassembled WGS sequence"/>
</dbReference>
<name>A0A418WTD2_9PROT</name>
<dbReference type="RefSeq" id="WP_119775691.1">
    <property type="nucleotide sequence ID" value="NZ_QYUK01000008.1"/>
</dbReference>
<dbReference type="InterPro" id="IPR044087">
    <property type="entry name" value="NahD-like"/>
</dbReference>
<comment type="catalytic activity">
    <reaction evidence="1">
        <text>2-hydroxychromene-2-carboxylate = (3E)-4-(2-hydroxyphenyl)-2-oxobut-3-enoate</text>
        <dbReference type="Rhea" id="RHEA:27401"/>
        <dbReference type="ChEBI" id="CHEBI:59350"/>
        <dbReference type="ChEBI" id="CHEBI:59353"/>
        <dbReference type="EC" id="5.99.1.4"/>
    </reaction>
</comment>
<evidence type="ECO:0000256" key="1">
    <source>
        <dbReference type="PIRNR" id="PIRNR006386"/>
    </source>
</evidence>
<keyword evidence="5" id="KW-1185">Reference proteome</keyword>
<keyword evidence="1 4" id="KW-0413">Isomerase</keyword>
<evidence type="ECO:0000259" key="3">
    <source>
        <dbReference type="Pfam" id="PF01323"/>
    </source>
</evidence>
<proteinExistence type="inferred from homology"/>
<comment type="similarity">
    <text evidence="1">Belongs to the GST superfamily. NadH family.</text>
</comment>
<comment type="caution">
    <text evidence="4">The sequence shown here is derived from an EMBL/GenBank/DDBJ whole genome shotgun (WGS) entry which is preliminary data.</text>
</comment>
<dbReference type="InterPro" id="IPR036249">
    <property type="entry name" value="Thioredoxin-like_sf"/>
</dbReference>
<dbReference type="SUPFAM" id="SSF52833">
    <property type="entry name" value="Thioredoxin-like"/>
    <property type="match status" value="1"/>
</dbReference>
<dbReference type="Pfam" id="PF01323">
    <property type="entry name" value="DSBA"/>
    <property type="match status" value="1"/>
</dbReference>
<dbReference type="InterPro" id="IPR001853">
    <property type="entry name" value="DSBA-like_thioredoxin_dom"/>
</dbReference>
<dbReference type="PIRSF" id="PIRSF006386">
    <property type="entry name" value="HCCAis_GSTk"/>
    <property type="match status" value="1"/>
</dbReference>
<dbReference type="GO" id="GO:0004602">
    <property type="term" value="F:glutathione peroxidase activity"/>
    <property type="evidence" value="ECO:0007669"/>
    <property type="project" value="TreeGrafter"/>
</dbReference>